<proteinExistence type="inferred from homology"/>
<evidence type="ECO:0000313" key="14">
    <source>
        <dbReference type="Proteomes" id="UP000494256"/>
    </source>
</evidence>
<feature type="compositionally biased region" description="Acidic residues" evidence="12">
    <location>
        <begin position="1514"/>
        <end position="1533"/>
    </location>
</feature>
<feature type="region of interest" description="Disordered" evidence="12">
    <location>
        <begin position="2070"/>
        <end position="2093"/>
    </location>
</feature>
<evidence type="ECO:0000256" key="4">
    <source>
        <dbReference type="ARBA" id="ARBA00018070"/>
    </source>
</evidence>
<comment type="similarity">
    <text evidence="3">Belongs to the ATG2 family.</text>
</comment>
<comment type="caution">
    <text evidence="13">The sequence shown here is derived from an EMBL/GenBank/DDBJ whole genome shotgun (WGS) entry which is preliminary data.</text>
</comment>
<feature type="compositionally biased region" description="Low complexity" evidence="12">
    <location>
        <begin position="1634"/>
        <end position="1646"/>
    </location>
</feature>
<evidence type="ECO:0000256" key="6">
    <source>
        <dbReference type="ARBA" id="ARBA00022824"/>
    </source>
</evidence>
<feature type="region of interest" description="Disordered" evidence="12">
    <location>
        <begin position="837"/>
        <end position="859"/>
    </location>
</feature>
<accession>A0A8S1AN27</accession>
<evidence type="ECO:0000256" key="9">
    <source>
        <dbReference type="ARBA" id="ARBA00023136"/>
    </source>
</evidence>
<evidence type="ECO:0000256" key="10">
    <source>
        <dbReference type="ARBA" id="ARBA00024479"/>
    </source>
</evidence>
<dbReference type="EMBL" id="CADEBD010000344">
    <property type="protein sequence ID" value="CAB3249323.1"/>
    <property type="molecule type" value="Genomic_DNA"/>
</dbReference>
<comment type="catalytic activity">
    <reaction evidence="10">
        <text>a 1,2-diacyl-sn-glycero-3-phospho-L-serine(in) = a 1,2-diacyl-sn-glycero-3-phospho-L-serine(out)</text>
        <dbReference type="Rhea" id="RHEA:38663"/>
        <dbReference type="ChEBI" id="CHEBI:57262"/>
    </reaction>
</comment>
<dbReference type="GO" id="GO:0043495">
    <property type="term" value="F:protein-membrane adaptor activity"/>
    <property type="evidence" value="ECO:0007669"/>
    <property type="project" value="TreeGrafter"/>
</dbReference>
<comment type="subcellular location">
    <subcellularLocation>
        <location evidence="1">Endoplasmic reticulum membrane</location>
        <topology evidence="1">Peripheral membrane protein</topology>
    </subcellularLocation>
    <subcellularLocation>
        <location evidence="2">Preautophagosomal structure membrane</location>
        <topology evidence="2">Peripheral membrane protein</topology>
    </subcellularLocation>
</comment>
<feature type="region of interest" description="Disordered" evidence="12">
    <location>
        <begin position="1486"/>
        <end position="1533"/>
    </location>
</feature>
<dbReference type="GO" id="GO:0006869">
    <property type="term" value="P:lipid transport"/>
    <property type="evidence" value="ECO:0007669"/>
    <property type="project" value="UniProtKB-KW"/>
</dbReference>
<dbReference type="OrthoDB" id="19653at2759"/>
<dbReference type="Proteomes" id="UP000494256">
    <property type="component" value="Unassembled WGS sequence"/>
</dbReference>
<keyword evidence="7" id="KW-0072">Autophagy</keyword>
<dbReference type="GO" id="GO:0061908">
    <property type="term" value="C:phagophore"/>
    <property type="evidence" value="ECO:0007669"/>
    <property type="project" value="TreeGrafter"/>
</dbReference>
<dbReference type="GO" id="GO:0034727">
    <property type="term" value="P:piecemeal microautophagy of the nucleus"/>
    <property type="evidence" value="ECO:0007669"/>
    <property type="project" value="TreeGrafter"/>
</dbReference>
<feature type="region of interest" description="Disordered" evidence="12">
    <location>
        <begin position="1798"/>
        <end position="1851"/>
    </location>
</feature>
<evidence type="ECO:0000256" key="2">
    <source>
        <dbReference type="ARBA" id="ARBA00004623"/>
    </source>
</evidence>
<evidence type="ECO:0000256" key="12">
    <source>
        <dbReference type="SAM" id="MobiDB-lite"/>
    </source>
</evidence>
<dbReference type="InterPro" id="IPR026849">
    <property type="entry name" value="ATG2"/>
</dbReference>
<dbReference type="GO" id="GO:0000045">
    <property type="term" value="P:autophagosome assembly"/>
    <property type="evidence" value="ECO:0007669"/>
    <property type="project" value="TreeGrafter"/>
</dbReference>
<keyword evidence="9" id="KW-0472">Membrane</keyword>
<keyword evidence="6" id="KW-0256">Endoplasmic reticulum</keyword>
<name>A0A8S1AN27_ARCPL</name>
<feature type="compositionally biased region" description="Polar residues" evidence="12">
    <location>
        <begin position="879"/>
        <end position="895"/>
    </location>
</feature>
<keyword evidence="8" id="KW-0445">Lipid transport</keyword>
<evidence type="ECO:0000256" key="7">
    <source>
        <dbReference type="ARBA" id="ARBA00023006"/>
    </source>
</evidence>
<dbReference type="GO" id="GO:0061709">
    <property type="term" value="P:reticulophagy"/>
    <property type="evidence" value="ECO:0007669"/>
    <property type="project" value="TreeGrafter"/>
</dbReference>
<dbReference type="PANTHER" id="PTHR13190:SF1">
    <property type="entry name" value="AUTOPHAGY-RELATED 2, ISOFORM A"/>
    <property type="match status" value="1"/>
</dbReference>
<feature type="compositionally biased region" description="Basic and acidic residues" evidence="12">
    <location>
        <begin position="1663"/>
        <end position="1676"/>
    </location>
</feature>
<evidence type="ECO:0000256" key="5">
    <source>
        <dbReference type="ARBA" id="ARBA00022448"/>
    </source>
</evidence>
<dbReference type="GO" id="GO:0000422">
    <property type="term" value="P:autophagy of mitochondrion"/>
    <property type="evidence" value="ECO:0007669"/>
    <property type="project" value="TreeGrafter"/>
</dbReference>
<feature type="compositionally biased region" description="Low complexity" evidence="12">
    <location>
        <begin position="459"/>
        <end position="468"/>
    </location>
</feature>
<dbReference type="PANTHER" id="PTHR13190">
    <property type="entry name" value="AUTOPHAGY-RELATED 2, ISOFORM A"/>
    <property type="match status" value="1"/>
</dbReference>
<feature type="region of interest" description="Disordered" evidence="12">
    <location>
        <begin position="424"/>
        <end position="468"/>
    </location>
</feature>
<feature type="compositionally biased region" description="Basic residues" evidence="12">
    <location>
        <begin position="2076"/>
        <end position="2085"/>
    </location>
</feature>
<evidence type="ECO:0000256" key="11">
    <source>
        <dbReference type="ARBA" id="ARBA00024615"/>
    </source>
</evidence>
<evidence type="ECO:0000313" key="13">
    <source>
        <dbReference type="EMBL" id="CAB3249323.1"/>
    </source>
</evidence>
<organism evidence="13 14">
    <name type="scientific">Arctia plantaginis</name>
    <name type="common">Wood tiger moth</name>
    <name type="synonym">Phalaena plantaginis</name>
    <dbReference type="NCBI Taxonomy" id="874455"/>
    <lineage>
        <taxon>Eukaryota</taxon>
        <taxon>Metazoa</taxon>
        <taxon>Ecdysozoa</taxon>
        <taxon>Arthropoda</taxon>
        <taxon>Hexapoda</taxon>
        <taxon>Insecta</taxon>
        <taxon>Pterygota</taxon>
        <taxon>Neoptera</taxon>
        <taxon>Endopterygota</taxon>
        <taxon>Lepidoptera</taxon>
        <taxon>Glossata</taxon>
        <taxon>Ditrysia</taxon>
        <taxon>Noctuoidea</taxon>
        <taxon>Erebidae</taxon>
        <taxon>Arctiinae</taxon>
        <taxon>Arctia</taxon>
    </lineage>
</organism>
<feature type="compositionally biased region" description="Low complexity" evidence="12">
    <location>
        <begin position="1802"/>
        <end position="1813"/>
    </location>
</feature>
<comment type="catalytic activity">
    <reaction evidence="11">
        <text>a 1,2-diacyl-sn-glycero-3-phosphoethanolamine(in) = a 1,2-diacyl-sn-glycero-3-phosphoethanolamine(out)</text>
        <dbReference type="Rhea" id="RHEA:38895"/>
        <dbReference type="ChEBI" id="CHEBI:64612"/>
    </reaction>
</comment>
<feature type="region of interest" description="Disordered" evidence="12">
    <location>
        <begin position="1596"/>
        <end position="1676"/>
    </location>
</feature>
<dbReference type="GO" id="GO:0005789">
    <property type="term" value="C:endoplasmic reticulum membrane"/>
    <property type="evidence" value="ECO:0007669"/>
    <property type="project" value="UniProtKB-SubCell"/>
</dbReference>
<dbReference type="GO" id="GO:0034045">
    <property type="term" value="C:phagophore assembly site membrane"/>
    <property type="evidence" value="ECO:0007669"/>
    <property type="project" value="UniProtKB-SubCell"/>
</dbReference>
<protein>
    <recommendedName>
        <fullName evidence="4">Autophagy-related protein 2</fullName>
    </recommendedName>
</protein>
<dbReference type="GO" id="GO:0032266">
    <property type="term" value="F:phosphatidylinositol-3-phosphate binding"/>
    <property type="evidence" value="ECO:0007669"/>
    <property type="project" value="TreeGrafter"/>
</dbReference>
<gene>
    <name evidence="13" type="ORF">APLA_LOCUS12806</name>
</gene>
<dbReference type="Pfam" id="PF13329">
    <property type="entry name" value="ATG2_CAD"/>
    <property type="match status" value="2"/>
</dbReference>
<evidence type="ECO:0000256" key="1">
    <source>
        <dbReference type="ARBA" id="ARBA00004406"/>
    </source>
</evidence>
<evidence type="ECO:0000256" key="3">
    <source>
        <dbReference type="ARBA" id="ARBA00009714"/>
    </source>
</evidence>
<dbReference type="GO" id="GO:0061723">
    <property type="term" value="P:glycophagy"/>
    <property type="evidence" value="ECO:0007669"/>
    <property type="project" value="TreeGrafter"/>
</dbReference>
<reference evidence="13 14" key="1">
    <citation type="submission" date="2020-04" db="EMBL/GenBank/DDBJ databases">
        <authorList>
            <person name="Wallbank WR R."/>
            <person name="Pardo Diaz C."/>
            <person name="Kozak K."/>
            <person name="Martin S."/>
            <person name="Jiggins C."/>
            <person name="Moest M."/>
            <person name="Warren A I."/>
            <person name="Byers J.R.P. K."/>
            <person name="Montejo-Kovacevich G."/>
            <person name="Yen C E."/>
        </authorList>
    </citation>
    <scope>NUCLEOTIDE SEQUENCE [LARGE SCALE GENOMIC DNA]</scope>
</reference>
<feature type="region of interest" description="Disordered" evidence="12">
    <location>
        <begin position="2157"/>
        <end position="2180"/>
    </location>
</feature>
<keyword evidence="5" id="KW-0813">Transport</keyword>
<sequence>MLWYLPWSENIKKRACRYLLQRYLGNFLEEKLTLDQLSVNLYNGTGTVCDVSLDCDALNELGDTQNWPLEIVDGYMKEITVTIPWSTLFKDDSVVKVNGLSITVQPKVRSEPVPSMLDSMWSSMSSSMQLAAECLKEEDGPQESNPVEGIEMFAHAIDSILSRVKVKFENTIIRIEHVPKNGDRGIALEVHIDKIDYFDEAGSEPTPDITNPEKTKTYIEATYTNKKIKFEGVTLYTDEFPSKLRTMARSLIMEKSMSSQGGKTDSQVETPDMNFQSTISDVFYETRSVISTIEPEPVKETIPEVKSQTETRELTPDEKVNQPDPILFAKVTGEQELTLKLKHTDEVEGPRVEVKMLFGSFVIFITPRQLHTLTELIDALNQPHLEDTSNLPMRPSGLNMQCKPMGQADFQLIEAQLLGNFERQSSKPTSKHGWSGPSYEDSDADNEKFLPMTSPGNQMSESFSSSVSSMSASMTSSVNTSTAAPRIKRNKKVPRIDGDPTAEVSHVCLRIASVSCVLVHKDILVPNLMGSDCISPSTVAKMHEVSNQFYKNLEPFSVIDDFSAVNEILDRTTEKNHLRILTSEIAIDGSEKVTSHGSQTMCEASVRHLLVRECLYYSEDGTEHVEPHGFDLIRFEAKEDEDVSSRQSASSRPNLRVSFKQTSKYVRMSSEKKLLYPTTDIVIKCMPFHLDVELTVVDRMSATFFGGAASSPRPASAPVSAQNQLNVALHCPNLSTVLRFPIADLRQGVNRESRRVRPDYLVFKFQNATLSSQQTPSVRPLPTAVSVRSTVLDLYYYENETFPGTHIARSTMDDNVPEGNILSGNDTTTALPTISITFKPRSNSKGPFDNLTDDSSNFEPAAGNPMTTSMYMMKNLTADQPSPFSSKKQAHQSINDHGGQPQGREEEIIMPGNKEEMSEFTASAIELSGVHLEFMLPILSLQLESKQLYEIIYNRINSDLLLWEPHITQEYDISPLASDPINPVFGAFKGYDSDNESTSSEEENNLYYSTYDNKFRKGVGSSHPTEESDMHNFCLTLKVGKGLLTIYTPVRDSNKRVVPGQMGELVLEAHSLSLCQVSGLSGIPKTARLCLRSKKTILYHESTLTIPSEKPPLRQYGCILPSHLKSTIHPSGKGVIIKDRLEKKDMFTLALKVDPDPETSNLKTIRIALGIEQATLRYRGDKGIAWLTQLMDVIDVIDYPVQGYTPSTVLSELHVHVIDCAVDYRPLYLPIRTVLTLGNFSVSSNVIAATNTSCLRFIAQECTLFLMHLHGTKPDMPVPQDNDKAPDVNKNYVCVIDLGLFELSLRMADKTNNTQQSNEMPQVDLSASNNMVTLHTCWDSASALCRLLTYAACDGDSQLPFDRSSRHTSICSDQPIEQLVGLDDKPVEEIRELSPSEIQQVNDLMAEAMKENTSTSTEEDDLNSSTEKEGVEIFFFPDESNMSRQRLPSDIFEESESKTSETVEIPPVIADESAETKPFVTAQVVMDLGDPTSPPKSTPRKKRRSTKSSSDGNNTDDEFCFVDADTDTEDKDNDIEEPVVKWIELEPAPMLDNHFTIPAARADVLQAPKSFPAPMLRYKLCEMSVTWNMYGGNDFRPASEPTPAKKTVTIEGDGKKQGSPTTPKRNKDYEPYESARAGASAYRAGGVRWAPGSERVRPGRPRPPRDLRTRGGAQRDHDTKVQLCLTKVKFIHEVYPSGDKHASRQTLAITNIEVIDQLVCSDINKLLSEYKLKDEPERKNTHMLIVKAVHLRPDPTLSAQECCLKVSILPLWFNLDQDTLAFLVGYFSKLGSDESYDDDSKSLGGLSSDSSGSRQTTPTHRPPVMSIATHLKDPPPTPTSLGDVDSLNENVPRNDEPLMETYEAERLVSENLIQLEEDFNKLGTQEKPAPKQPVDTEHVDDSPIYFRRIVFSPDVPIRLDYVGKRVDLSAGPIAGLLMGLGQLNCSELTLKRLDYKLGLLGLEKVIQWALHEWLSDIKRHQLPGLLSGIGPMHSLLQIITGIRDLVWLPVEQWRRDGRLVHGLRRGAASFTARTAVAALDITTRLLQLIQATAETAFDMLTPGPTIQLQDTYERRERRRRRRHDSGRHPADIREGVASAYQTVREGFADTAATMAAAARWQHGVGVLRHLPGAAVTPLALAAAGAADVLGGVRASLAPRDERDHHHKWRTQPHPSADRID</sequence>
<feature type="region of interest" description="Disordered" evidence="12">
    <location>
        <begin position="879"/>
        <end position="904"/>
    </location>
</feature>
<evidence type="ECO:0000256" key="8">
    <source>
        <dbReference type="ARBA" id="ARBA00023055"/>
    </source>
</evidence>